<keyword evidence="1" id="KW-0472">Membrane</keyword>
<sequence length="111" mass="12959">MLIIVLSILATISLIISIFSFLQKGPLISLIYYMSNQSERKELKIKKRYYFIGTIFLTSAILFSILLADEIFHLPSIQTPLIIISIILCVYYIVRYTQLEVERIKKKINKK</sequence>
<feature type="transmembrane region" description="Helical" evidence="1">
    <location>
        <begin position="49"/>
        <end position="68"/>
    </location>
</feature>
<dbReference type="EMBL" id="WBZB01000027">
    <property type="protein sequence ID" value="KAB3529603.1"/>
    <property type="molecule type" value="Genomic_DNA"/>
</dbReference>
<comment type="caution">
    <text evidence="2">The sequence shown here is derived from an EMBL/GenBank/DDBJ whole genome shotgun (WGS) entry which is preliminary data.</text>
</comment>
<protein>
    <submittedName>
        <fullName evidence="2">DUF3784 domain-containing protein</fullName>
    </submittedName>
</protein>
<evidence type="ECO:0000313" key="2">
    <source>
        <dbReference type="EMBL" id="KAB3529603.1"/>
    </source>
</evidence>
<evidence type="ECO:0000313" key="3">
    <source>
        <dbReference type="Proteomes" id="UP000465601"/>
    </source>
</evidence>
<name>A0A833HNG1_9FIRM</name>
<proteinExistence type="predicted"/>
<reference evidence="2 3" key="1">
    <citation type="submission" date="2019-10" db="EMBL/GenBank/DDBJ databases">
        <title>Alkaliphilus serpentinus sp. nov. and Alkaliphilus pronyensis sp. nov., two novel anaerobic alkaliphilic species isolated from the serpentinized-hosted hydrothermal field of the Prony Bay (New Caledonia).</title>
        <authorList>
            <person name="Postec A."/>
        </authorList>
    </citation>
    <scope>NUCLEOTIDE SEQUENCE [LARGE SCALE GENOMIC DNA]</scope>
    <source>
        <strain evidence="2 3">LacT</strain>
    </source>
</reference>
<dbReference type="RefSeq" id="WP_151866021.1">
    <property type="nucleotide sequence ID" value="NZ_WBZB01000027.1"/>
</dbReference>
<feature type="transmembrane region" description="Helical" evidence="1">
    <location>
        <begin position="74"/>
        <end position="94"/>
    </location>
</feature>
<dbReference type="Proteomes" id="UP000465601">
    <property type="component" value="Unassembled WGS sequence"/>
</dbReference>
<keyword evidence="1" id="KW-0812">Transmembrane</keyword>
<feature type="transmembrane region" description="Helical" evidence="1">
    <location>
        <begin position="6"/>
        <end position="28"/>
    </location>
</feature>
<evidence type="ECO:0000256" key="1">
    <source>
        <dbReference type="SAM" id="Phobius"/>
    </source>
</evidence>
<keyword evidence="1" id="KW-1133">Transmembrane helix</keyword>
<gene>
    <name evidence="2" type="ORF">F8153_08960</name>
</gene>
<dbReference type="OrthoDB" id="9981509at2"/>
<dbReference type="AlphaFoldDB" id="A0A833HNG1"/>
<organism evidence="2 3">
    <name type="scientific">Alkaliphilus serpentinus</name>
    <dbReference type="NCBI Taxonomy" id="1482731"/>
    <lineage>
        <taxon>Bacteria</taxon>
        <taxon>Bacillati</taxon>
        <taxon>Bacillota</taxon>
        <taxon>Clostridia</taxon>
        <taxon>Peptostreptococcales</taxon>
        <taxon>Natronincolaceae</taxon>
        <taxon>Alkaliphilus</taxon>
    </lineage>
</organism>
<keyword evidence="3" id="KW-1185">Reference proteome</keyword>
<accession>A0A833HNG1</accession>